<name>A0A1H0DK37_ALLAB</name>
<dbReference type="RefSeq" id="WP_043811825.1">
    <property type="nucleotide sequence ID" value="NZ_JOEF01000010.1"/>
</dbReference>
<gene>
    <name evidence="5" type="ORF">SAMN04489726_7854</name>
</gene>
<dbReference type="GO" id="GO:0004190">
    <property type="term" value="F:aspartic-type endopeptidase activity"/>
    <property type="evidence" value="ECO:0007669"/>
    <property type="project" value="InterPro"/>
</dbReference>
<evidence type="ECO:0000313" key="5">
    <source>
        <dbReference type="EMBL" id="SDN70494.1"/>
    </source>
</evidence>
<dbReference type="STRING" id="211114.SAMN04489726_7854"/>
<keyword evidence="5" id="KW-0808">Transferase</keyword>
<dbReference type="EMBL" id="LT629701">
    <property type="protein sequence ID" value="SDN70494.1"/>
    <property type="molecule type" value="Genomic_DNA"/>
</dbReference>
<proteinExistence type="inferred from homology"/>
<dbReference type="AlphaFoldDB" id="A0A1H0DK37"/>
<dbReference type="GO" id="GO:0006465">
    <property type="term" value="P:signal peptide processing"/>
    <property type="evidence" value="ECO:0007669"/>
    <property type="project" value="TreeGrafter"/>
</dbReference>
<dbReference type="GO" id="GO:0032259">
    <property type="term" value="P:methylation"/>
    <property type="evidence" value="ECO:0007669"/>
    <property type="project" value="UniProtKB-KW"/>
</dbReference>
<dbReference type="PANTHER" id="PTHR30487:SF0">
    <property type="entry name" value="PREPILIN LEADER PEPTIDASE_N-METHYLTRANSFERASE-RELATED"/>
    <property type="match status" value="1"/>
</dbReference>
<keyword evidence="5" id="KW-0489">Methyltransferase</keyword>
<feature type="domain" description="Prepilin type IV endopeptidase peptidase" evidence="4">
    <location>
        <begin position="64"/>
        <end position="175"/>
    </location>
</feature>
<dbReference type="GO" id="GO:0005886">
    <property type="term" value="C:plasma membrane"/>
    <property type="evidence" value="ECO:0007669"/>
    <property type="project" value="TreeGrafter"/>
</dbReference>
<feature type="transmembrane region" description="Helical" evidence="3">
    <location>
        <begin position="85"/>
        <end position="104"/>
    </location>
</feature>
<protein>
    <submittedName>
        <fullName evidence="5">Leader peptidase (Prepilin peptidase) / N-methyltransferase</fullName>
    </submittedName>
</protein>
<dbReference type="Pfam" id="PF01478">
    <property type="entry name" value="Peptidase_A24"/>
    <property type="match status" value="1"/>
</dbReference>
<dbReference type="InterPro" id="IPR014032">
    <property type="entry name" value="Peptidase_A24A_bac"/>
</dbReference>
<accession>A0A1H0DK37</accession>
<evidence type="ECO:0000259" key="4">
    <source>
        <dbReference type="Pfam" id="PF01478"/>
    </source>
</evidence>
<sequence length="221" mass="22178">MEVLGALSGLVAGVVAGAGTRVVLGRLDRGASVRPPWCELAVGVLWAIMCGVGAPLWWLPVQLAIAWFAVALTAVDLCHRRLPDALTLPAYPIVGLVLLPAVLAGPGPPLVVRAVCGAALFLVVHAVVRMVSPDSLGAGDVKLSGSLGAVAGAVEWVALPVVVVLAAVITAIVGVFFGCLRRSESGGGQIPHGPGLLLATVVLALVPPGGQPVFDAGVPEG</sequence>
<dbReference type="InterPro" id="IPR050882">
    <property type="entry name" value="Prepilin_peptidase/N-MTase"/>
</dbReference>
<evidence type="ECO:0000313" key="6">
    <source>
        <dbReference type="Proteomes" id="UP000183376"/>
    </source>
</evidence>
<organism evidence="5 6">
    <name type="scientific">Allokutzneria albata</name>
    <name type="common">Kibdelosporangium albatum</name>
    <dbReference type="NCBI Taxonomy" id="211114"/>
    <lineage>
        <taxon>Bacteria</taxon>
        <taxon>Bacillati</taxon>
        <taxon>Actinomycetota</taxon>
        <taxon>Actinomycetes</taxon>
        <taxon>Pseudonocardiales</taxon>
        <taxon>Pseudonocardiaceae</taxon>
        <taxon>Allokutzneria</taxon>
    </lineage>
</organism>
<dbReference type="OrthoDB" id="5197713at2"/>
<dbReference type="GO" id="GO:0008168">
    <property type="term" value="F:methyltransferase activity"/>
    <property type="evidence" value="ECO:0007669"/>
    <property type="project" value="UniProtKB-KW"/>
</dbReference>
<reference evidence="5 6" key="1">
    <citation type="submission" date="2016-10" db="EMBL/GenBank/DDBJ databases">
        <authorList>
            <person name="de Groot N.N."/>
        </authorList>
    </citation>
    <scope>NUCLEOTIDE SEQUENCE [LARGE SCALE GENOMIC DNA]</scope>
    <source>
        <strain evidence="5 6">DSM 44149</strain>
    </source>
</reference>
<keyword evidence="3" id="KW-0472">Membrane</keyword>
<dbReference type="PANTHER" id="PTHR30487">
    <property type="entry name" value="TYPE 4 PREPILIN-LIKE PROTEINS LEADER PEPTIDE-PROCESSING ENZYME"/>
    <property type="match status" value="1"/>
</dbReference>
<dbReference type="InterPro" id="IPR000045">
    <property type="entry name" value="Prepilin_IV_endopep_pep"/>
</dbReference>
<keyword evidence="6" id="KW-1185">Reference proteome</keyword>
<keyword evidence="3" id="KW-0812">Transmembrane</keyword>
<evidence type="ECO:0000256" key="2">
    <source>
        <dbReference type="RuleBase" id="RU003793"/>
    </source>
</evidence>
<feature type="transmembrane region" description="Helical" evidence="3">
    <location>
        <begin position="6"/>
        <end position="24"/>
    </location>
</feature>
<dbReference type="Gene3D" id="1.20.120.1220">
    <property type="match status" value="1"/>
</dbReference>
<feature type="transmembrane region" description="Helical" evidence="3">
    <location>
        <begin position="149"/>
        <end position="177"/>
    </location>
</feature>
<keyword evidence="3" id="KW-1133">Transmembrane helix</keyword>
<dbReference type="eggNOG" id="COG1989">
    <property type="taxonomic scope" value="Bacteria"/>
</dbReference>
<feature type="transmembrane region" description="Helical" evidence="3">
    <location>
        <begin position="36"/>
        <end position="54"/>
    </location>
</feature>
<evidence type="ECO:0000256" key="3">
    <source>
        <dbReference type="SAM" id="Phobius"/>
    </source>
</evidence>
<evidence type="ECO:0000256" key="1">
    <source>
        <dbReference type="ARBA" id="ARBA00005801"/>
    </source>
</evidence>
<dbReference type="Proteomes" id="UP000183376">
    <property type="component" value="Chromosome I"/>
</dbReference>
<feature type="transmembrane region" description="Helical" evidence="3">
    <location>
        <begin position="110"/>
        <end position="128"/>
    </location>
</feature>
<dbReference type="PRINTS" id="PR00864">
    <property type="entry name" value="PREPILNPTASE"/>
</dbReference>
<comment type="similarity">
    <text evidence="1 2">Belongs to the peptidase A24 family.</text>
</comment>